<dbReference type="AlphaFoldDB" id="X1JQQ4"/>
<feature type="non-terminal residue" evidence="1">
    <location>
        <position position="1"/>
    </location>
</feature>
<comment type="caution">
    <text evidence="1">The sequence shown here is derived from an EMBL/GenBank/DDBJ whole genome shotgun (WGS) entry which is preliminary data.</text>
</comment>
<name>X1JQQ4_9ZZZZ</name>
<accession>X1JQQ4</accession>
<reference evidence="1" key="1">
    <citation type="journal article" date="2014" name="Front. Microbiol.">
        <title>High frequency of phylogenetically diverse reductive dehalogenase-homologous genes in deep subseafloor sedimentary metagenomes.</title>
        <authorList>
            <person name="Kawai M."/>
            <person name="Futagami T."/>
            <person name="Toyoda A."/>
            <person name="Takaki Y."/>
            <person name="Nishi S."/>
            <person name="Hori S."/>
            <person name="Arai W."/>
            <person name="Tsubouchi T."/>
            <person name="Morono Y."/>
            <person name="Uchiyama I."/>
            <person name="Ito T."/>
            <person name="Fujiyama A."/>
            <person name="Inagaki F."/>
            <person name="Takami H."/>
        </authorList>
    </citation>
    <scope>NUCLEOTIDE SEQUENCE</scope>
    <source>
        <strain evidence="1">Expedition CK06-06</strain>
    </source>
</reference>
<gene>
    <name evidence="1" type="ORF">S03H2_66424</name>
</gene>
<proteinExistence type="predicted"/>
<dbReference type="EMBL" id="BARU01043369">
    <property type="protein sequence ID" value="GAH80599.1"/>
    <property type="molecule type" value="Genomic_DNA"/>
</dbReference>
<sequence length="100" mass="11239">HEKGGKIRAKKAKMLTIPLPGIKGVAANYPDAFIITSKKGNVLLVERKGEKGLRPLFVLKKEVDIPARHWLSQSIREMKPELLRSLRPKEIVKVMEKMGG</sequence>
<organism evidence="1">
    <name type="scientific">marine sediment metagenome</name>
    <dbReference type="NCBI Taxonomy" id="412755"/>
    <lineage>
        <taxon>unclassified sequences</taxon>
        <taxon>metagenomes</taxon>
        <taxon>ecological metagenomes</taxon>
    </lineage>
</organism>
<protein>
    <submittedName>
        <fullName evidence="1">Uncharacterized protein</fullName>
    </submittedName>
</protein>
<evidence type="ECO:0000313" key="1">
    <source>
        <dbReference type="EMBL" id="GAH80599.1"/>
    </source>
</evidence>